<name>A0A484LW02_9ASTE</name>
<dbReference type="Proteomes" id="UP000595140">
    <property type="component" value="Unassembled WGS sequence"/>
</dbReference>
<proteinExistence type="predicted"/>
<keyword evidence="2" id="KW-1185">Reference proteome</keyword>
<evidence type="ECO:0000313" key="1">
    <source>
        <dbReference type="EMBL" id="VFQ80711.1"/>
    </source>
</evidence>
<accession>A0A484LW02</accession>
<protein>
    <submittedName>
        <fullName evidence="1">Uncharacterized protein</fullName>
    </submittedName>
</protein>
<evidence type="ECO:0000313" key="2">
    <source>
        <dbReference type="Proteomes" id="UP000595140"/>
    </source>
</evidence>
<dbReference type="EMBL" id="OOIL02002157">
    <property type="protein sequence ID" value="VFQ80711.1"/>
    <property type="molecule type" value="Genomic_DNA"/>
</dbReference>
<gene>
    <name evidence="1" type="ORF">CCAM_LOCUS22487</name>
</gene>
<dbReference type="AlphaFoldDB" id="A0A484LW02"/>
<organism evidence="1 2">
    <name type="scientific">Cuscuta campestris</name>
    <dbReference type="NCBI Taxonomy" id="132261"/>
    <lineage>
        <taxon>Eukaryota</taxon>
        <taxon>Viridiplantae</taxon>
        <taxon>Streptophyta</taxon>
        <taxon>Embryophyta</taxon>
        <taxon>Tracheophyta</taxon>
        <taxon>Spermatophyta</taxon>
        <taxon>Magnoliopsida</taxon>
        <taxon>eudicotyledons</taxon>
        <taxon>Gunneridae</taxon>
        <taxon>Pentapetalae</taxon>
        <taxon>asterids</taxon>
        <taxon>lamiids</taxon>
        <taxon>Solanales</taxon>
        <taxon>Convolvulaceae</taxon>
        <taxon>Cuscuteae</taxon>
        <taxon>Cuscuta</taxon>
        <taxon>Cuscuta subgen. Grammica</taxon>
        <taxon>Cuscuta sect. Cleistogrammica</taxon>
    </lineage>
</organism>
<reference evidence="1 2" key="1">
    <citation type="submission" date="2018-04" db="EMBL/GenBank/DDBJ databases">
        <authorList>
            <person name="Vogel A."/>
        </authorList>
    </citation>
    <scope>NUCLEOTIDE SEQUENCE [LARGE SCALE GENOMIC DNA]</scope>
</reference>
<dbReference type="OrthoDB" id="1328705at2759"/>
<sequence>MNRIRANIIKKSIPDFKPEEDYSRLIPFRPEEIGEQNWRNLCAVWNTPEWKTKSRAGLKNQRGKLLDGDVTARSSLGTKTKSQLLQEIEDYCKILCAKKGEDRGTWPVFDRDAWIQASGGVQKGDQWIGVPLQFSDPVAFHPARETLKRSNKCLHLAYRHVGKRGLDNAAENKNL</sequence>